<feature type="compositionally biased region" description="Basic and acidic residues" evidence="1">
    <location>
        <begin position="375"/>
        <end position="401"/>
    </location>
</feature>
<gene>
    <name evidence="3" type="ORF">ACFFIT_05335</name>
</gene>
<accession>A0ABV6CA73</accession>
<reference evidence="3 4" key="1">
    <citation type="submission" date="2024-09" db="EMBL/GenBank/DDBJ databases">
        <authorList>
            <person name="Sun Q."/>
            <person name="Mori K."/>
        </authorList>
    </citation>
    <scope>NUCLEOTIDE SEQUENCE [LARGE SCALE GENOMIC DNA]</scope>
    <source>
        <strain evidence="3 4">CCM 8545</strain>
    </source>
</reference>
<comment type="caution">
    <text evidence="3">The sequence shown here is derived from an EMBL/GenBank/DDBJ whole genome shotgun (WGS) entry which is preliminary data.</text>
</comment>
<dbReference type="NCBIfam" id="TIGR03033">
    <property type="entry name" value="phage_rel_nuc"/>
    <property type="match status" value="1"/>
</dbReference>
<evidence type="ECO:0000313" key="4">
    <source>
        <dbReference type="Proteomes" id="UP001589758"/>
    </source>
</evidence>
<sequence>MKIIDIKPRSAKWHQWRSEGIGASESSIILSQSPYKTPWQLWAEKCGFILPESLEGNPHIQRGIQLEPVARAYLEEKNQELLFPLCAQSDKYPFIKASFDGLNAKGEPVEIKCPSQKIFEEIKAQGINSQSYQHYQIQVQHQLLVSDKDIGWLVFYYQDLTNTQEALTFKVMRDEALISQIITQAKLFWKQVQSQKPPDKCPLRDTFIPEDSDKLAWSALAMEYHQLESKAGVISLQLEQVKDEMSSLQKSFLSLMQNFAHAEYDGIRVSRYWSQGQIDYPKLLVDLGLKVEQSTINRYRKIPTEKIRFSVTPHPPSTRNKIGEIADTINESPNLVLTQNNSIDTASGLQSSSFEEAGIDSLLLQPKRKRTKAKSSVDNRKLKIKQEPKEDNHSHTPLDNVHLSRDEALSSAEDEFGKKRNNVLDSALTASYYF</sequence>
<dbReference type="InterPro" id="IPR011604">
    <property type="entry name" value="PDDEXK-like_dom_sf"/>
</dbReference>
<keyword evidence="4" id="KW-1185">Reference proteome</keyword>
<dbReference type="Proteomes" id="UP001589758">
    <property type="component" value="Unassembled WGS sequence"/>
</dbReference>
<dbReference type="Pfam" id="PF09588">
    <property type="entry name" value="YqaJ"/>
    <property type="match status" value="1"/>
</dbReference>
<dbReference type="Gene3D" id="3.90.320.10">
    <property type="match status" value="1"/>
</dbReference>
<dbReference type="RefSeq" id="WP_385876619.1">
    <property type="nucleotide sequence ID" value="NZ_JBHLXE010000052.1"/>
</dbReference>
<evidence type="ECO:0000313" key="3">
    <source>
        <dbReference type="EMBL" id="MFC0179517.1"/>
    </source>
</evidence>
<feature type="region of interest" description="Disordered" evidence="1">
    <location>
        <begin position="370"/>
        <end position="401"/>
    </location>
</feature>
<dbReference type="PANTHER" id="PTHR46609:SF6">
    <property type="entry name" value="EXONUCLEASE, PHAGE-TYPE_RECB, C-TERMINAL DOMAIN-CONTAINING PROTEIN-RELATED"/>
    <property type="match status" value="1"/>
</dbReference>
<proteinExistence type="predicted"/>
<protein>
    <submittedName>
        <fullName evidence="3">YqaJ viral recombinase family protein</fullName>
    </submittedName>
</protein>
<evidence type="ECO:0000256" key="1">
    <source>
        <dbReference type="SAM" id="MobiDB-lite"/>
    </source>
</evidence>
<dbReference type="SUPFAM" id="SSF52980">
    <property type="entry name" value="Restriction endonuclease-like"/>
    <property type="match status" value="1"/>
</dbReference>
<name>A0ABV6CA73_9GAMM</name>
<feature type="domain" description="YqaJ viral recombinase" evidence="2">
    <location>
        <begin position="12"/>
        <end position="148"/>
    </location>
</feature>
<dbReference type="InterPro" id="IPR051703">
    <property type="entry name" value="NF-kappa-B_Signaling_Reg"/>
</dbReference>
<dbReference type="InterPro" id="IPR017482">
    <property type="entry name" value="Lambda-type_endonuclease"/>
</dbReference>
<evidence type="ECO:0000259" key="2">
    <source>
        <dbReference type="Pfam" id="PF09588"/>
    </source>
</evidence>
<organism evidence="3 4">
    <name type="scientific">Thorsellia kenyensis</name>
    <dbReference type="NCBI Taxonomy" id="1549888"/>
    <lineage>
        <taxon>Bacteria</taxon>
        <taxon>Pseudomonadati</taxon>
        <taxon>Pseudomonadota</taxon>
        <taxon>Gammaproteobacteria</taxon>
        <taxon>Enterobacterales</taxon>
        <taxon>Thorselliaceae</taxon>
        <taxon>Thorsellia</taxon>
    </lineage>
</organism>
<dbReference type="PANTHER" id="PTHR46609">
    <property type="entry name" value="EXONUCLEASE, PHAGE-TYPE/RECB, C-TERMINAL DOMAIN-CONTAINING PROTEIN"/>
    <property type="match status" value="1"/>
</dbReference>
<dbReference type="InterPro" id="IPR011335">
    <property type="entry name" value="Restrct_endonuc-II-like"/>
</dbReference>
<dbReference type="EMBL" id="JBHLXE010000052">
    <property type="protein sequence ID" value="MFC0179517.1"/>
    <property type="molecule type" value="Genomic_DNA"/>
</dbReference>
<dbReference type="InterPro" id="IPR019080">
    <property type="entry name" value="YqaJ_viral_recombinase"/>
</dbReference>